<protein>
    <submittedName>
        <fullName evidence="2">Putative Extracellular protein</fullName>
    </submittedName>
</protein>
<accession>A0A2H1EI91</accession>
<dbReference type="Proteomes" id="UP000232412">
    <property type="component" value="Unassembled WGS sequence"/>
</dbReference>
<evidence type="ECO:0000313" key="3">
    <source>
        <dbReference type="Proteomes" id="UP000232412"/>
    </source>
</evidence>
<evidence type="ECO:0000256" key="1">
    <source>
        <dbReference type="SAM" id="Phobius"/>
    </source>
</evidence>
<gene>
    <name evidence="2" type="ORF">NSIN_40061</name>
</gene>
<keyword evidence="1" id="KW-1133">Transmembrane helix</keyword>
<feature type="transmembrane region" description="Helical" evidence="1">
    <location>
        <begin position="6"/>
        <end position="27"/>
    </location>
</feature>
<name>A0A2H1EI91_9ARCH</name>
<dbReference type="EMBL" id="FRFC01000005">
    <property type="protein sequence ID" value="SHO47349.1"/>
    <property type="molecule type" value="Genomic_DNA"/>
</dbReference>
<dbReference type="AlphaFoldDB" id="A0A2H1EI91"/>
<keyword evidence="1" id="KW-0472">Membrane</keyword>
<dbReference type="RefSeq" id="WP_101010674.1">
    <property type="nucleotide sequence ID" value="NZ_FRFC01000005.1"/>
</dbReference>
<proteinExistence type="predicted"/>
<evidence type="ECO:0000313" key="2">
    <source>
        <dbReference type="EMBL" id="SHO47349.1"/>
    </source>
</evidence>
<reference evidence="3" key="1">
    <citation type="submission" date="2016-12" db="EMBL/GenBank/DDBJ databases">
        <authorList>
            <person name="Herbold C."/>
        </authorList>
    </citation>
    <scope>NUCLEOTIDE SEQUENCE [LARGE SCALE GENOMIC DNA]</scope>
</reference>
<keyword evidence="3" id="KW-1185">Reference proteome</keyword>
<sequence length="216" mass="23609">MKSKYLYAGLAGLAIVTAVIITVQFILPMTGQNNPQKNQVAFLDFSYDEENSDLRTTLALHHINMTKPIRLSSKSDVSQYCNFLTDPAKQALVTYCTSTVLTGKQGNLGDITMVGSPEVPGLVVVALESNPVMSNYDDVKTVFSVVLNSTICQCWDKERPGGYPTLSAMVDALRDFHLNGKQPDSTTHAVALGGKHFEIELSTNTSGYLWKLLVSK</sequence>
<dbReference type="OrthoDB" id="11820at2157"/>
<organism evidence="2 3">
    <name type="scientific">Nitrosotalea sinensis</name>
    <dbReference type="NCBI Taxonomy" id="1499975"/>
    <lineage>
        <taxon>Archaea</taxon>
        <taxon>Nitrososphaerota</taxon>
        <taxon>Nitrososphaeria</taxon>
        <taxon>Nitrosotaleales</taxon>
        <taxon>Nitrosotaleaceae</taxon>
        <taxon>Nitrosotalea</taxon>
    </lineage>
</organism>
<keyword evidence="1" id="KW-0812">Transmembrane</keyword>